<keyword evidence="1" id="KW-0732">Signal</keyword>
<evidence type="ECO:0008006" key="4">
    <source>
        <dbReference type="Google" id="ProtNLM"/>
    </source>
</evidence>
<protein>
    <recommendedName>
        <fullName evidence="4">UrcA family protein</fullName>
    </recommendedName>
</protein>
<sequence>MLFNPLKHCQKILLPLAIFGISFSVQFPANAQRITRAQLDRLSIQEVIIFRNEQARQAKIVVNSCYRSPYIDRSICYAQSLQYQNLIANLDTYIAQRRVIGQ</sequence>
<name>A0AAP5IBK5_9CYAN</name>
<dbReference type="EMBL" id="JAALHA020000018">
    <property type="protein sequence ID" value="MDR9898493.1"/>
    <property type="molecule type" value="Genomic_DNA"/>
</dbReference>
<dbReference type="RefSeq" id="WP_208352059.1">
    <property type="nucleotide sequence ID" value="NZ_JAALHA020000018.1"/>
</dbReference>
<gene>
    <name evidence="2" type="ORF">G7B40_028625</name>
</gene>
<accession>A0AAP5IBK5</accession>
<feature type="signal peptide" evidence="1">
    <location>
        <begin position="1"/>
        <end position="31"/>
    </location>
</feature>
<comment type="caution">
    <text evidence="2">The sequence shown here is derived from an EMBL/GenBank/DDBJ whole genome shotgun (WGS) entry which is preliminary data.</text>
</comment>
<keyword evidence="3" id="KW-1185">Reference proteome</keyword>
<dbReference type="AlphaFoldDB" id="A0AAP5IBK5"/>
<evidence type="ECO:0000256" key="1">
    <source>
        <dbReference type="SAM" id="SignalP"/>
    </source>
</evidence>
<dbReference type="Proteomes" id="UP000667802">
    <property type="component" value="Unassembled WGS sequence"/>
</dbReference>
<proteinExistence type="predicted"/>
<organism evidence="2 3">
    <name type="scientific">Aetokthonos hydrillicola Thurmond2011</name>
    <dbReference type="NCBI Taxonomy" id="2712845"/>
    <lineage>
        <taxon>Bacteria</taxon>
        <taxon>Bacillati</taxon>
        <taxon>Cyanobacteriota</taxon>
        <taxon>Cyanophyceae</taxon>
        <taxon>Nostocales</taxon>
        <taxon>Hapalosiphonaceae</taxon>
        <taxon>Aetokthonos</taxon>
    </lineage>
</organism>
<evidence type="ECO:0000313" key="3">
    <source>
        <dbReference type="Proteomes" id="UP000667802"/>
    </source>
</evidence>
<reference evidence="3" key="1">
    <citation type="journal article" date="2021" name="Science">
        <title>Hunting the eagle killer: A cyanobacterial neurotoxin causes vacuolar myelinopathy.</title>
        <authorList>
            <person name="Breinlinger S."/>
            <person name="Phillips T.J."/>
            <person name="Haram B.N."/>
            <person name="Mares J."/>
            <person name="Martinez Yerena J.A."/>
            <person name="Hrouzek P."/>
            <person name="Sobotka R."/>
            <person name="Henderson W.M."/>
            <person name="Schmieder P."/>
            <person name="Williams S.M."/>
            <person name="Lauderdale J.D."/>
            <person name="Wilde H.D."/>
            <person name="Gerrin W."/>
            <person name="Kust A."/>
            <person name="Washington J.W."/>
            <person name="Wagner C."/>
            <person name="Geier B."/>
            <person name="Liebeke M."/>
            <person name="Enke H."/>
            <person name="Niedermeyer T.H.J."/>
            <person name="Wilde S.B."/>
        </authorList>
    </citation>
    <scope>NUCLEOTIDE SEQUENCE [LARGE SCALE GENOMIC DNA]</scope>
    <source>
        <strain evidence="3">Thurmond2011</strain>
    </source>
</reference>
<feature type="chain" id="PRO_5042929038" description="UrcA family protein" evidence="1">
    <location>
        <begin position="32"/>
        <end position="102"/>
    </location>
</feature>
<evidence type="ECO:0000313" key="2">
    <source>
        <dbReference type="EMBL" id="MDR9898493.1"/>
    </source>
</evidence>